<dbReference type="Proteomes" id="UP000192455">
    <property type="component" value="Unassembled WGS sequence"/>
</dbReference>
<reference evidence="1 2" key="1">
    <citation type="submission" date="2017-01" db="EMBL/GenBank/DDBJ databases">
        <authorList>
            <person name="Mah S.A."/>
            <person name="Swanson W.J."/>
            <person name="Moy G.W."/>
            <person name="Vacquier V.D."/>
        </authorList>
    </citation>
    <scope>NUCLEOTIDE SEQUENCE [LARGE SCALE GENOMIC DNA]</scope>
    <source>
        <strain evidence="1 2">DSM 21219</strain>
    </source>
</reference>
<name>A0A1R3X4K9_9RHOB</name>
<dbReference type="EMBL" id="FTPS01000001">
    <property type="protein sequence ID" value="SIT84367.1"/>
    <property type="molecule type" value="Genomic_DNA"/>
</dbReference>
<protein>
    <submittedName>
        <fullName evidence="1">Uncharacterized protein</fullName>
    </submittedName>
</protein>
<gene>
    <name evidence="1" type="ORF">SAMN05421849_2102</name>
</gene>
<evidence type="ECO:0000313" key="1">
    <source>
        <dbReference type="EMBL" id="SIT84367.1"/>
    </source>
</evidence>
<organism evidence="1 2">
    <name type="scientific">Pontibaca methylaminivorans</name>
    <dbReference type="NCBI Taxonomy" id="515897"/>
    <lineage>
        <taxon>Bacteria</taxon>
        <taxon>Pseudomonadati</taxon>
        <taxon>Pseudomonadota</taxon>
        <taxon>Alphaproteobacteria</taxon>
        <taxon>Rhodobacterales</taxon>
        <taxon>Roseobacteraceae</taxon>
        <taxon>Pontibaca</taxon>
    </lineage>
</organism>
<evidence type="ECO:0000313" key="2">
    <source>
        <dbReference type="Proteomes" id="UP000192455"/>
    </source>
</evidence>
<keyword evidence="2" id="KW-1185">Reference proteome</keyword>
<sequence length="239" mass="25804">MQSNGPYGCGVLHCSFHASPGNLFPGLGWGQTPLRCRKERGRNFCGAAQDFAPLARYKVNEVGNQAMKTLVAALLLSCGLLPAGHAGGGSNIENMPSAQIVEQAGSLHPSALYVLAGRLLAEGKGQEAANWMYAGQLRYRFLLAVPDARASDRILFSALTEQVGRPVNEYIAGDPDEWIAAMRWALDWDAATKNNITSSTDHAAELAGVREGLARLISRVDASRDEIRRERTANGLENR</sequence>
<accession>A0A1R3X4K9</accession>
<proteinExistence type="predicted"/>
<dbReference type="STRING" id="515897.SAMN05421849_2102"/>
<dbReference type="AlphaFoldDB" id="A0A1R3X4K9"/>